<dbReference type="GO" id="GO:0007165">
    <property type="term" value="P:signal transduction"/>
    <property type="evidence" value="ECO:0007669"/>
    <property type="project" value="InterPro"/>
</dbReference>
<keyword evidence="2" id="KW-1003">Cell membrane</keyword>
<dbReference type="SMART" id="SM00304">
    <property type="entry name" value="HAMP"/>
    <property type="match status" value="1"/>
</dbReference>
<dbReference type="RefSeq" id="WP_123041372.1">
    <property type="nucleotide sequence ID" value="NZ_CP033433.1"/>
</dbReference>
<dbReference type="EMBL" id="CP033433">
    <property type="protein sequence ID" value="AYQ73290.1"/>
    <property type="molecule type" value="Genomic_DNA"/>
</dbReference>
<accession>A0A3G3JYF9</accession>
<organism evidence="8 9">
    <name type="scientific">Cohnella candidum</name>
    <dbReference type="NCBI Taxonomy" id="2674991"/>
    <lineage>
        <taxon>Bacteria</taxon>
        <taxon>Bacillati</taxon>
        <taxon>Bacillota</taxon>
        <taxon>Bacilli</taxon>
        <taxon>Bacillales</taxon>
        <taxon>Paenibacillaceae</taxon>
        <taxon>Cohnella</taxon>
    </lineage>
</organism>
<dbReference type="KEGG" id="coh:EAV92_12365"/>
<dbReference type="PROSITE" id="PS50885">
    <property type="entry name" value="HAMP"/>
    <property type="match status" value="1"/>
</dbReference>
<dbReference type="Gene3D" id="1.10.3210.10">
    <property type="entry name" value="Hypothetical protein af1432"/>
    <property type="match status" value="1"/>
</dbReference>
<feature type="transmembrane region" description="Helical" evidence="4">
    <location>
        <begin position="131"/>
        <end position="156"/>
    </location>
</feature>
<dbReference type="Pfam" id="PF13487">
    <property type="entry name" value="HD_5"/>
    <property type="match status" value="1"/>
</dbReference>
<feature type="transmembrane region" description="Helical" evidence="4">
    <location>
        <begin position="194"/>
        <end position="215"/>
    </location>
</feature>
<feature type="domain" description="HD-GYP" evidence="7">
    <location>
        <begin position="305"/>
        <end position="503"/>
    </location>
</feature>
<dbReference type="SMART" id="SM00471">
    <property type="entry name" value="HDc"/>
    <property type="match status" value="1"/>
</dbReference>
<keyword evidence="4" id="KW-1133">Transmembrane helix</keyword>
<feature type="transmembrane region" description="Helical" evidence="4">
    <location>
        <begin position="42"/>
        <end position="64"/>
    </location>
</feature>
<dbReference type="PANTHER" id="PTHR43155">
    <property type="entry name" value="CYCLIC DI-GMP PHOSPHODIESTERASE PA4108-RELATED"/>
    <property type="match status" value="1"/>
</dbReference>
<sequence>MPTYLRLVRELKRNYVLGSIIIVLGIGFLLMFFTLSMTAREVWTVAVILVFSLGVMLGTETIVLRSHLAPIRRLFAAPPAEPAPWRAAYVRTHQLPKKAVGRVLGPHYFGLAIPAAGLSALAIRLDYLNIPYYLLLVASVAAFLLAALHAMAEFFLTSQAIRPLLLHLRGEALARFGEDLSLGGRVLVSIRGKFRWSAFLIGAFPLLVFTFAGQIRFSDVYRNNSEYWQWQVLLLAIGIGAAAVGAWLLSRDVEQPIRELQDKMAKVRDGSFDGYANDLYADEFSRLVGGFNHMLDGLKARERMNSQLIQSYITTLAATLDARDPYTAGHSVRVAAYSVEIGWLAGLTLQELEVVKKSALLHDIGKIGVRDSVLLKEGRLTDEEFDMIKQHPATGEKILKQIEPADAMAELLPGVRSHHERYDGKGYPDGLAGQDIPLLGRIIAIADAFDAMTSDRPYRRGMSVEQALGILKDGCGTQWDPALALPFIEQTTEREQEKSAPAQAAASAE</sequence>
<dbReference type="SUPFAM" id="SSF109604">
    <property type="entry name" value="HD-domain/PDEase-like"/>
    <property type="match status" value="1"/>
</dbReference>
<evidence type="ECO:0000259" key="6">
    <source>
        <dbReference type="PROSITE" id="PS51831"/>
    </source>
</evidence>
<dbReference type="PANTHER" id="PTHR43155:SF2">
    <property type="entry name" value="CYCLIC DI-GMP PHOSPHODIESTERASE PA4108"/>
    <property type="match status" value="1"/>
</dbReference>
<feature type="transmembrane region" description="Helical" evidence="4">
    <location>
        <begin position="15"/>
        <end position="36"/>
    </location>
</feature>
<evidence type="ECO:0000313" key="9">
    <source>
        <dbReference type="Proteomes" id="UP000269097"/>
    </source>
</evidence>
<proteinExistence type="predicted"/>
<evidence type="ECO:0000256" key="1">
    <source>
        <dbReference type="ARBA" id="ARBA00004236"/>
    </source>
</evidence>
<feature type="domain" description="HAMP" evidence="5">
    <location>
        <begin position="251"/>
        <end position="303"/>
    </location>
</feature>
<dbReference type="Gene3D" id="6.10.340.10">
    <property type="match status" value="1"/>
</dbReference>
<evidence type="ECO:0000259" key="5">
    <source>
        <dbReference type="PROSITE" id="PS50885"/>
    </source>
</evidence>
<dbReference type="SUPFAM" id="SSF158472">
    <property type="entry name" value="HAMP domain-like"/>
    <property type="match status" value="1"/>
</dbReference>
<evidence type="ECO:0000256" key="3">
    <source>
        <dbReference type="ARBA" id="ARBA00023136"/>
    </source>
</evidence>
<dbReference type="GO" id="GO:0005886">
    <property type="term" value="C:plasma membrane"/>
    <property type="evidence" value="ECO:0007669"/>
    <property type="project" value="UniProtKB-SubCell"/>
</dbReference>
<feature type="transmembrane region" description="Helical" evidence="4">
    <location>
        <begin position="107"/>
        <end position="125"/>
    </location>
</feature>
<dbReference type="InterPro" id="IPR006674">
    <property type="entry name" value="HD_domain"/>
</dbReference>
<protein>
    <submittedName>
        <fullName evidence="8">HD domain-containing protein</fullName>
    </submittedName>
</protein>
<gene>
    <name evidence="8" type="ORF">EAV92_12365</name>
</gene>
<evidence type="ECO:0000256" key="4">
    <source>
        <dbReference type="SAM" id="Phobius"/>
    </source>
</evidence>
<evidence type="ECO:0000259" key="7">
    <source>
        <dbReference type="PROSITE" id="PS51832"/>
    </source>
</evidence>
<dbReference type="AlphaFoldDB" id="A0A3G3JYF9"/>
<keyword evidence="9" id="KW-1185">Reference proteome</keyword>
<dbReference type="PROSITE" id="PS51831">
    <property type="entry name" value="HD"/>
    <property type="match status" value="1"/>
</dbReference>
<name>A0A3G3JYF9_9BACL</name>
<keyword evidence="4" id="KW-0812">Transmembrane</keyword>
<dbReference type="CDD" id="cd00077">
    <property type="entry name" value="HDc"/>
    <property type="match status" value="1"/>
</dbReference>
<reference evidence="8 9" key="1">
    <citation type="submission" date="2018-10" db="EMBL/GenBank/DDBJ databases">
        <title>Genome Sequence of Cohnella sp.</title>
        <authorList>
            <person name="Srinivasan S."/>
            <person name="Kim M.K."/>
        </authorList>
    </citation>
    <scope>NUCLEOTIDE SEQUENCE [LARGE SCALE GENOMIC DNA]</scope>
    <source>
        <strain evidence="8 9">18JY8-7</strain>
    </source>
</reference>
<dbReference type="InterPro" id="IPR003660">
    <property type="entry name" value="HAMP_dom"/>
</dbReference>
<feature type="domain" description="HD" evidence="6">
    <location>
        <begin position="327"/>
        <end position="452"/>
    </location>
</feature>
<dbReference type="Pfam" id="PF00672">
    <property type="entry name" value="HAMP"/>
    <property type="match status" value="1"/>
</dbReference>
<keyword evidence="3 4" id="KW-0472">Membrane</keyword>
<evidence type="ECO:0000256" key="2">
    <source>
        <dbReference type="ARBA" id="ARBA00022475"/>
    </source>
</evidence>
<dbReference type="InterPro" id="IPR037522">
    <property type="entry name" value="HD_GYP_dom"/>
</dbReference>
<dbReference type="InterPro" id="IPR003607">
    <property type="entry name" value="HD/PDEase_dom"/>
</dbReference>
<feature type="transmembrane region" description="Helical" evidence="4">
    <location>
        <begin position="227"/>
        <end position="249"/>
    </location>
</feature>
<dbReference type="CDD" id="cd06225">
    <property type="entry name" value="HAMP"/>
    <property type="match status" value="1"/>
</dbReference>
<dbReference type="Proteomes" id="UP000269097">
    <property type="component" value="Chromosome"/>
</dbReference>
<dbReference type="PROSITE" id="PS51832">
    <property type="entry name" value="HD_GYP"/>
    <property type="match status" value="1"/>
</dbReference>
<comment type="subcellular location">
    <subcellularLocation>
        <location evidence="1">Cell membrane</location>
    </subcellularLocation>
</comment>
<evidence type="ECO:0000313" key="8">
    <source>
        <dbReference type="EMBL" id="AYQ73290.1"/>
    </source>
</evidence>